<dbReference type="PROSITE" id="PS50942">
    <property type="entry name" value="ENTH"/>
    <property type="match status" value="1"/>
</dbReference>
<feature type="region of interest" description="Disordered" evidence="1">
    <location>
        <begin position="397"/>
        <end position="417"/>
    </location>
</feature>
<proteinExistence type="predicted"/>
<feature type="compositionally biased region" description="Low complexity" evidence="1">
    <location>
        <begin position="130"/>
        <end position="142"/>
    </location>
</feature>
<evidence type="ECO:0000256" key="1">
    <source>
        <dbReference type="SAM" id="MobiDB-lite"/>
    </source>
</evidence>
<sequence>MKYINHSASLLLLVCLSLSTHRISAKSRSRPSTESHRRRPPSSSSGSIKKKSRRSAKPTAQEEEPPILGLVESDYDDQDMEEGLYDDEDDVAFDDDEYDDYDEEVLQPRRAPPKASRHPPHKKRSPPPSTSKRSSQRGSSRGRYADDYPPPRASSRRRGGERDGRRRPSSRGRSGYGGRSRNRRSQSNSVVPYVSKVGSSAAQTFTRGMSALRESIPDPAVVRDSTASAMAAAKERTGKYVREVKGMLSSELEQVLLKSTRPDDTPVKAKHMERLIGITYQLPGHLDLYDPILRKLWSKMAEPDWRVTCKALYVLHRFSTDGGPDHASQLKANLRTLRRTKDPKRKEGKFFNSRQLLAGSTNDEIQKYRAFMARYAHYVLLRVQCFGGNFVEIAPRQTDAKSGASSKKKSRKPEKPITSVALRSEHLDAAKMILKAGCACALKNEEDNEITASCAERVAIDMNGLTTAVAVALNRALRGDDKDIDHSIVKKWCEFYSQELLPQTKSMIKKNICYP</sequence>
<dbReference type="InterPro" id="IPR013809">
    <property type="entry name" value="ENTH"/>
</dbReference>
<accession>A0A7S2LGQ7</accession>
<dbReference type="AlphaFoldDB" id="A0A7S2LGQ7"/>
<dbReference type="Pfam" id="PF07651">
    <property type="entry name" value="ANTH"/>
    <property type="match status" value="1"/>
</dbReference>
<dbReference type="InterPro" id="IPR008942">
    <property type="entry name" value="ENTH_VHS"/>
</dbReference>
<reference evidence="4" key="1">
    <citation type="submission" date="2021-01" db="EMBL/GenBank/DDBJ databases">
        <authorList>
            <person name="Corre E."/>
            <person name="Pelletier E."/>
            <person name="Niang G."/>
            <person name="Scheremetjew M."/>
            <person name="Finn R."/>
            <person name="Kale V."/>
            <person name="Holt S."/>
            <person name="Cochrane G."/>
            <person name="Meng A."/>
            <person name="Brown T."/>
            <person name="Cohen L."/>
        </authorList>
    </citation>
    <scope>NUCLEOTIDE SEQUENCE</scope>
    <source>
        <strain evidence="4">B650</strain>
    </source>
</reference>
<evidence type="ECO:0000259" key="3">
    <source>
        <dbReference type="PROSITE" id="PS50942"/>
    </source>
</evidence>
<dbReference type="GO" id="GO:0005543">
    <property type="term" value="F:phospholipid binding"/>
    <property type="evidence" value="ECO:0007669"/>
    <property type="project" value="InterPro"/>
</dbReference>
<feature type="region of interest" description="Disordered" evidence="1">
    <location>
        <begin position="23"/>
        <end position="195"/>
    </location>
</feature>
<keyword evidence="2" id="KW-0732">Signal</keyword>
<dbReference type="SUPFAM" id="SSF48464">
    <property type="entry name" value="ENTH/VHS domain"/>
    <property type="match status" value="1"/>
</dbReference>
<protein>
    <recommendedName>
        <fullName evidence="3">ENTH domain-containing protein</fullName>
    </recommendedName>
</protein>
<evidence type="ECO:0000256" key="2">
    <source>
        <dbReference type="SAM" id="SignalP"/>
    </source>
</evidence>
<dbReference type="SMART" id="SM00273">
    <property type="entry name" value="ENTH"/>
    <property type="match status" value="1"/>
</dbReference>
<dbReference type="InterPro" id="IPR011417">
    <property type="entry name" value="ANTH_dom"/>
</dbReference>
<dbReference type="EMBL" id="HBGY01029483">
    <property type="protein sequence ID" value="CAD9605973.1"/>
    <property type="molecule type" value="Transcribed_RNA"/>
</dbReference>
<gene>
    <name evidence="4" type="ORF">LDAN0321_LOCUS18302</name>
</gene>
<feature type="chain" id="PRO_5031520771" description="ENTH domain-containing protein" evidence="2">
    <location>
        <begin position="26"/>
        <end position="515"/>
    </location>
</feature>
<feature type="domain" description="ENTH" evidence="3">
    <location>
        <begin position="244"/>
        <end position="393"/>
    </location>
</feature>
<organism evidence="4">
    <name type="scientific">Leptocylindrus danicus</name>
    <dbReference type="NCBI Taxonomy" id="163516"/>
    <lineage>
        <taxon>Eukaryota</taxon>
        <taxon>Sar</taxon>
        <taxon>Stramenopiles</taxon>
        <taxon>Ochrophyta</taxon>
        <taxon>Bacillariophyta</taxon>
        <taxon>Coscinodiscophyceae</taxon>
        <taxon>Chaetocerotophycidae</taxon>
        <taxon>Leptocylindrales</taxon>
        <taxon>Leptocylindraceae</taxon>
        <taxon>Leptocylindrus</taxon>
    </lineage>
</organism>
<dbReference type="Gene3D" id="1.25.40.90">
    <property type="match status" value="1"/>
</dbReference>
<evidence type="ECO:0000313" key="4">
    <source>
        <dbReference type="EMBL" id="CAD9605973.1"/>
    </source>
</evidence>
<name>A0A7S2LGQ7_9STRA</name>
<feature type="compositionally biased region" description="Acidic residues" evidence="1">
    <location>
        <begin position="73"/>
        <end position="105"/>
    </location>
</feature>
<feature type="signal peptide" evidence="2">
    <location>
        <begin position="1"/>
        <end position="25"/>
    </location>
</feature>
<feature type="compositionally biased region" description="Basic residues" evidence="1">
    <location>
        <begin position="111"/>
        <end position="125"/>
    </location>
</feature>